<organism evidence="2 3">
    <name type="scientific">Rhynchospora breviuscula</name>
    <dbReference type="NCBI Taxonomy" id="2022672"/>
    <lineage>
        <taxon>Eukaryota</taxon>
        <taxon>Viridiplantae</taxon>
        <taxon>Streptophyta</taxon>
        <taxon>Embryophyta</taxon>
        <taxon>Tracheophyta</taxon>
        <taxon>Spermatophyta</taxon>
        <taxon>Magnoliopsida</taxon>
        <taxon>Liliopsida</taxon>
        <taxon>Poales</taxon>
        <taxon>Cyperaceae</taxon>
        <taxon>Cyperoideae</taxon>
        <taxon>Rhynchosporeae</taxon>
        <taxon>Rhynchospora</taxon>
    </lineage>
</organism>
<accession>A0A9Q0CXF9</accession>
<dbReference type="AlphaFoldDB" id="A0A9Q0CXF9"/>
<keyword evidence="3" id="KW-1185">Reference proteome</keyword>
<dbReference type="EMBL" id="JAMQYH010000001">
    <property type="protein sequence ID" value="KAJ1701957.1"/>
    <property type="molecule type" value="Genomic_DNA"/>
</dbReference>
<comment type="caution">
    <text evidence="2">The sequence shown here is derived from an EMBL/GenBank/DDBJ whole genome shotgun (WGS) entry which is preliminary data.</text>
</comment>
<evidence type="ECO:0000313" key="3">
    <source>
        <dbReference type="Proteomes" id="UP001151287"/>
    </source>
</evidence>
<proteinExistence type="predicted"/>
<dbReference type="InterPro" id="IPR050942">
    <property type="entry name" value="F-box_BR-signaling"/>
</dbReference>
<dbReference type="Gene3D" id="1.20.1280.50">
    <property type="match status" value="1"/>
</dbReference>
<evidence type="ECO:0000259" key="1">
    <source>
        <dbReference type="Pfam" id="PF03478"/>
    </source>
</evidence>
<reference evidence="2" key="1">
    <citation type="journal article" date="2022" name="Cell">
        <title>Repeat-based holocentromeres influence genome architecture and karyotype evolution.</title>
        <authorList>
            <person name="Hofstatter P.G."/>
            <person name="Thangavel G."/>
            <person name="Lux T."/>
            <person name="Neumann P."/>
            <person name="Vondrak T."/>
            <person name="Novak P."/>
            <person name="Zhang M."/>
            <person name="Costa L."/>
            <person name="Castellani M."/>
            <person name="Scott A."/>
            <person name="Toegelov H."/>
            <person name="Fuchs J."/>
            <person name="Mata-Sucre Y."/>
            <person name="Dias Y."/>
            <person name="Vanzela A.L.L."/>
            <person name="Huettel B."/>
            <person name="Almeida C.C.S."/>
            <person name="Simkova H."/>
            <person name="Souza G."/>
            <person name="Pedrosa-Harand A."/>
            <person name="Macas J."/>
            <person name="Mayer K.F.X."/>
            <person name="Houben A."/>
            <person name="Marques A."/>
        </authorList>
    </citation>
    <scope>NUCLEOTIDE SEQUENCE</scope>
    <source>
        <strain evidence="2">RhyBre1mFocal</strain>
    </source>
</reference>
<evidence type="ECO:0000313" key="2">
    <source>
        <dbReference type="EMBL" id="KAJ1701957.1"/>
    </source>
</evidence>
<dbReference type="Proteomes" id="UP001151287">
    <property type="component" value="Unassembled WGS sequence"/>
</dbReference>
<protein>
    <recommendedName>
        <fullName evidence="1">KIB1-4 beta-propeller domain-containing protein</fullName>
    </recommendedName>
</protein>
<dbReference type="InterPro" id="IPR005174">
    <property type="entry name" value="KIB1-4_b-propeller"/>
</dbReference>
<dbReference type="Pfam" id="PF03478">
    <property type="entry name" value="Beta-prop_KIB1-4"/>
    <property type="match status" value="1"/>
</dbReference>
<gene>
    <name evidence="2" type="ORF">LUZ63_001736</name>
</gene>
<name>A0A9Q0CXF9_9POAL</name>
<dbReference type="PANTHER" id="PTHR44259:SF114">
    <property type="entry name" value="OS06G0707300 PROTEIN"/>
    <property type="match status" value="1"/>
</dbReference>
<dbReference type="OrthoDB" id="585353at2759"/>
<feature type="domain" description="KIB1-4 beta-propeller" evidence="1">
    <location>
        <begin position="69"/>
        <end position="305"/>
    </location>
</feature>
<dbReference type="PANTHER" id="PTHR44259">
    <property type="entry name" value="OS07G0183000 PROTEIN-RELATED"/>
    <property type="match status" value="1"/>
</dbReference>
<sequence length="376" mass="43001">MMQYRNWAELDPNLLFHIYKKLYDTFDFIRFRAVCKEWCAAAPLSEHPPQFPLLLEGDPNPLLSSEFKVYSLSTGKTHSLQLPEAQNKMFFGQSQGYLVTFGIGDDSTPVLLNPFTRAEMPLPFKKCNYYSPVYISADPIQNPDGLLIHLRCPEKGHRLAVWNKEEKNWHFAQTEAGSEGVCHKGKLFICCDMGTVAIDLNTGGNLLPVRRSNKMRPFYCLIDAGSALLGIVQYHLCTDGMSLENCWFDVYRLEEEEPPHWVKLSDIGDLMIFLNSNNGFCLSADDFDGIRGNCIYFTKWYAKNDNNYRTLIGRYELGEKRSEVVGHSRHSGGTWIVPNVYSKIVTTKKEKLQSCFVLTTISKKKQQFGILAKRCR</sequence>